<reference evidence="1 2" key="1">
    <citation type="submission" date="2018-10" db="EMBL/GenBank/DDBJ databases">
        <title>A high-quality apple genome assembly.</title>
        <authorList>
            <person name="Hu J."/>
        </authorList>
    </citation>
    <scope>NUCLEOTIDE SEQUENCE [LARGE SCALE GENOMIC DNA]</scope>
    <source>
        <strain evidence="2">cv. HFTH1</strain>
        <tissue evidence="1">Young leaf</tissue>
    </source>
</reference>
<dbReference type="EMBL" id="RDQH01000340">
    <property type="protein sequence ID" value="RXH77806.1"/>
    <property type="molecule type" value="Genomic_DNA"/>
</dbReference>
<gene>
    <name evidence="1" type="ORF">DVH24_039777</name>
</gene>
<organism evidence="1 2">
    <name type="scientific">Malus domestica</name>
    <name type="common">Apple</name>
    <name type="synonym">Pyrus malus</name>
    <dbReference type="NCBI Taxonomy" id="3750"/>
    <lineage>
        <taxon>Eukaryota</taxon>
        <taxon>Viridiplantae</taxon>
        <taxon>Streptophyta</taxon>
        <taxon>Embryophyta</taxon>
        <taxon>Tracheophyta</taxon>
        <taxon>Spermatophyta</taxon>
        <taxon>Magnoliopsida</taxon>
        <taxon>eudicotyledons</taxon>
        <taxon>Gunneridae</taxon>
        <taxon>Pentapetalae</taxon>
        <taxon>rosids</taxon>
        <taxon>fabids</taxon>
        <taxon>Rosales</taxon>
        <taxon>Rosaceae</taxon>
        <taxon>Amygdaloideae</taxon>
        <taxon>Maleae</taxon>
        <taxon>Malus</taxon>
    </lineage>
</organism>
<evidence type="ECO:0000313" key="2">
    <source>
        <dbReference type="Proteomes" id="UP000290289"/>
    </source>
</evidence>
<comment type="caution">
    <text evidence="1">The sequence shown here is derived from an EMBL/GenBank/DDBJ whole genome shotgun (WGS) entry which is preliminary data.</text>
</comment>
<proteinExistence type="predicted"/>
<accession>A0A498I2N3</accession>
<protein>
    <submittedName>
        <fullName evidence="1">Uncharacterized protein</fullName>
    </submittedName>
</protein>
<keyword evidence="2" id="KW-1185">Reference proteome</keyword>
<sequence>MQSLPIQFQILKNPAKLKNQKTKISKFSPTRLLLNDVSLNGDKSNSISVSEPGSPCVRVSSNAFFVDFDRGYPFQARDRCGMDLLETDYQMGIEAATEDSGCIQAQSRWGWSV</sequence>
<name>A0A498I2N3_MALDO</name>
<dbReference type="AlphaFoldDB" id="A0A498I2N3"/>
<dbReference type="Proteomes" id="UP000290289">
    <property type="component" value="Chromosome 14"/>
</dbReference>
<evidence type="ECO:0000313" key="1">
    <source>
        <dbReference type="EMBL" id="RXH77806.1"/>
    </source>
</evidence>